<sequence>MKTFDDTGIFELVDEAPEAPEPPRRARQAVAVLVAAALVVAAGVAWLLLARTSDDTAAAPMTVALLEREAQPTDELLADVVDETSIDPTTSRFAVRTTAGQHYAAKRWDGGLCLVVVPEGDAARAVCTAPSPTATVTLLGEDSSQVRLGADDAPAPDAAEGWRSAGTNVWVLDAPAAG</sequence>
<dbReference type="EMBL" id="CP101989">
    <property type="protein sequence ID" value="UUI65731.1"/>
    <property type="molecule type" value="Genomic_DNA"/>
</dbReference>
<keyword evidence="1" id="KW-0472">Membrane</keyword>
<protein>
    <recommendedName>
        <fullName evidence="4">Anti-sigma factor</fullName>
    </recommendedName>
</protein>
<keyword evidence="3" id="KW-1185">Reference proteome</keyword>
<evidence type="ECO:0000313" key="3">
    <source>
        <dbReference type="Proteomes" id="UP001317322"/>
    </source>
</evidence>
<feature type="transmembrane region" description="Helical" evidence="1">
    <location>
        <begin position="29"/>
        <end position="49"/>
    </location>
</feature>
<evidence type="ECO:0000256" key="1">
    <source>
        <dbReference type="SAM" id="Phobius"/>
    </source>
</evidence>
<organism evidence="2 3">
    <name type="scientific">Cellulomonas wangsupingiae</name>
    <dbReference type="NCBI Taxonomy" id="2968085"/>
    <lineage>
        <taxon>Bacteria</taxon>
        <taxon>Bacillati</taxon>
        <taxon>Actinomycetota</taxon>
        <taxon>Actinomycetes</taxon>
        <taxon>Micrococcales</taxon>
        <taxon>Cellulomonadaceae</taxon>
        <taxon>Cellulomonas</taxon>
    </lineage>
</organism>
<name>A0ABY5K5J8_9CELL</name>
<evidence type="ECO:0008006" key="4">
    <source>
        <dbReference type="Google" id="ProtNLM"/>
    </source>
</evidence>
<keyword evidence="1" id="KW-1133">Transmembrane helix</keyword>
<proteinExistence type="predicted"/>
<keyword evidence="1" id="KW-0812">Transmembrane</keyword>
<evidence type="ECO:0000313" key="2">
    <source>
        <dbReference type="EMBL" id="UUI65731.1"/>
    </source>
</evidence>
<gene>
    <name evidence="2" type="ORF">NP075_03065</name>
</gene>
<dbReference type="RefSeq" id="WP_227566238.1">
    <property type="nucleotide sequence ID" value="NZ_CP101989.1"/>
</dbReference>
<accession>A0ABY5K5J8</accession>
<dbReference type="Proteomes" id="UP001317322">
    <property type="component" value="Chromosome"/>
</dbReference>
<reference evidence="2 3" key="1">
    <citation type="submission" date="2022-07" db="EMBL/GenBank/DDBJ databases">
        <title>Novel species in genus cellulomonas.</title>
        <authorList>
            <person name="Ye L."/>
        </authorList>
    </citation>
    <scope>NUCLEOTIDE SEQUENCE [LARGE SCALE GENOMIC DNA]</scope>
    <source>
        <strain evidence="3">zg-Y908</strain>
    </source>
</reference>